<proteinExistence type="predicted"/>
<geneLocation type="plasmid" evidence="1">
    <name>pFR260</name>
</geneLocation>
<name>A0A1B2RCE5_BACTU</name>
<dbReference type="EMBL" id="KX258624">
    <property type="protein sequence ID" value="AOB42261.1"/>
    <property type="molecule type" value="Genomic_DNA"/>
</dbReference>
<accession>A0A1B2RCE5</accession>
<dbReference type="RefSeq" id="WP_420658163.1">
    <property type="nucleotide sequence ID" value="NZ_KX258624.1"/>
</dbReference>
<organism evidence="1">
    <name type="scientific">Bacillus thuringiensis</name>
    <dbReference type="NCBI Taxonomy" id="1428"/>
    <lineage>
        <taxon>Bacteria</taxon>
        <taxon>Bacillati</taxon>
        <taxon>Bacillota</taxon>
        <taxon>Bacilli</taxon>
        <taxon>Bacillales</taxon>
        <taxon>Bacillaceae</taxon>
        <taxon>Bacillus</taxon>
        <taxon>Bacillus cereus group</taxon>
    </lineage>
</organism>
<dbReference type="AlphaFoldDB" id="A0A1B2RCE5"/>
<reference evidence="1" key="1">
    <citation type="submission" date="2016-05" db="EMBL/GenBank/DDBJ databases">
        <title>Complete sequence and organization of pFR260, the Bacillus thuringiensis INTA Fr7-4 plasmid harbouring the insecticidal genes.</title>
        <authorList>
            <person name="Navas L.E."/>
            <person name="Amadio A.F."/>
            <person name="Ortiz E.M."/>
            <person name="Sauka D.H."/>
            <person name="Benintende G.B."/>
            <person name="Zandomeni R.O."/>
            <person name="Berretta M.F."/>
        </authorList>
    </citation>
    <scope>NUCLEOTIDE SEQUENCE</scope>
    <source>
        <strain evidence="1">INTA Fr7-4</strain>
        <plasmid evidence="1">pFR260</plasmid>
    </source>
</reference>
<keyword evidence="1" id="KW-0614">Plasmid</keyword>
<protein>
    <submittedName>
        <fullName evidence="1">Transposase for IS660</fullName>
    </submittedName>
</protein>
<gene>
    <name evidence="1" type="ORF">pFR260_164c</name>
</gene>
<sequence length="143" mass="16608">MIGALKNHRYRRLSASMEELVPQDHFLRTTDAQYNIITDSKPYLACLQAQINKFGFKVEAVALDAGYFTSYICKKLSERNIFIVMGYRQFGKRNKEVPKIQFKYVEETNVLACPMECILEYKTTDHEGDCTVCPLRKDCFSKK</sequence>
<evidence type="ECO:0000313" key="1">
    <source>
        <dbReference type="EMBL" id="AOB42261.1"/>
    </source>
</evidence>